<evidence type="ECO:0000313" key="9">
    <source>
        <dbReference type="Proteomes" id="UP000708148"/>
    </source>
</evidence>
<organism evidence="8 9">
    <name type="scientific">Ostreobium quekettii</name>
    <dbReference type="NCBI Taxonomy" id="121088"/>
    <lineage>
        <taxon>Eukaryota</taxon>
        <taxon>Viridiplantae</taxon>
        <taxon>Chlorophyta</taxon>
        <taxon>core chlorophytes</taxon>
        <taxon>Ulvophyceae</taxon>
        <taxon>TCBD clade</taxon>
        <taxon>Bryopsidales</taxon>
        <taxon>Ostreobineae</taxon>
        <taxon>Ostreobiaceae</taxon>
        <taxon>Ostreobium</taxon>
    </lineage>
</organism>
<dbReference type="GO" id="GO:0017057">
    <property type="term" value="F:6-phosphogluconolactonase activity"/>
    <property type="evidence" value="ECO:0007669"/>
    <property type="project" value="UniProtKB-EC"/>
</dbReference>
<dbReference type="FunFam" id="3.40.50.1360:FF:000005">
    <property type="entry name" value="6-phosphogluconolactonase"/>
    <property type="match status" value="1"/>
</dbReference>
<dbReference type="Pfam" id="PF01182">
    <property type="entry name" value="Glucosamine_iso"/>
    <property type="match status" value="1"/>
</dbReference>
<dbReference type="AlphaFoldDB" id="A0A8S1JES5"/>
<dbReference type="InterPro" id="IPR039104">
    <property type="entry name" value="6PGL"/>
</dbReference>
<dbReference type="PANTHER" id="PTHR11054:SF22">
    <property type="entry name" value="6-PHOSPHOGLUCONOLACTONASE 3, CHLOROPLASTIC"/>
    <property type="match status" value="1"/>
</dbReference>
<dbReference type="OrthoDB" id="432544at2759"/>
<dbReference type="GO" id="GO:0005975">
    <property type="term" value="P:carbohydrate metabolic process"/>
    <property type="evidence" value="ECO:0007669"/>
    <property type="project" value="InterPro"/>
</dbReference>
<evidence type="ECO:0000256" key="6">
    <source>
        <dbReference type="SAM" id="MobiDB-lite"/>
    </source>
</evidence>
<comment type="pathway">
    <text evidence="2">Carbohydrate degradation; pentose phosphate pathway; D-ribulose 5-phosphate from D-glucose 6-phosphate (oxidative stage): step 2/3.</text>
</comment>
<comment type="catalytic activity">
    <reaction evidence="1">
        <text>6-phospho-D-glucono-1,5-lactone + H2O = 6-phospho-D-gluconate + H(+)</text>
        <dbReference type="Rhea" id="RHEA:12556"/>
        <dbReference type="ChEBI" id="CHEBI:15377"/>
        <dbReference type="ChEBI" id="CHEBI:15378"/>
        <dbReference type="ChEBI" id="CHEBI:57955"/>
        <dbReference type="ChEBI" id="CHEBI:58759"/>
        <dbReference type="EC" id="3.1.1.31"/>
    </reaction>
</comment>
<evidence type="ECO:0000259" key="7">
    <source>
        <dbReference type="Pfam" id="PF01182"/>
    </source>
</evidence>
<evidence type="ECO:0000256" key="3">
    <source>
        <dbReference type="ARBA" id="ARBA00010662"/>
    </source>
</evidence>
<feature type="compositionally biased region" description="Low complexity" evidence="6">
    <location>
        <begin position="22"/>
        <end position="49"/>
    </location>
</feature>
<dbReference type="CDD" id="cd01400">
    <property type="entry name" value="6PGL"/>
    <property type="match status" value="1"/>
</dbReference>
<dbReference type="Gene3D" id="3.40.50.1360">
    <property type="match status" value="1"/>
</dbReference>
<dbReference type="InterPro" id="IPR006148">
    <property type="entry name" value="Glc/Gal-6P_isomerase"/>
</dbReference>
<dbReference type="PANTHER" id="PTHR11054">
    <property type="entry name" value="6-PHOSPHOGLUCONOLACTONASE"/>
    <property type="match status" value="1"/>
</dbReference>
<accession>A0A8S1JES5</accession>
<comment type="similarity">
    <text evidence="3">Belongs to the glucosamine/galactosamine-6-phosphate isomerase family. 6-phosphogluconolactonase subfamily.</text>
</comment>
<evidence type="ECO:0000256" key="4">
    <source>
        <dbReference type="ARBA" id="ARBA00013198"/>
    </source>
</evidence>
<name>A0A8S1JES5_9CHLO</name>
<dbReference type="InterPro" id="IPR037171">
    <property type="entry name" value="NagB/RpiA_transferase-like"/>
</dbReference>
<dbReference type="NCBIfam" id="TIGR01198">
    <property type="entry name" value="pgl"/>
    <property type="match status" value="1"/>
</dbReference>
<feature type="region of interest" description="Disordered" evidence="6">
    <location>
        <begin position="1"/>
        <end position="64"/>
    </location>
</feature>
<dbReference type="GO" id="GO:0006098">
    <property type="term" value="P:pentose-phosphate shunt"/>
    <property type="evidence" value="ECO:0007669"/>
    <property type="project" value="InterPro"/>
</dbReference>
<feature type="domain" description="Glucosamine/galactosamine-6-phosphate isomerase" evidence="7">
    <location>
        <begin position="129"/>
        <end position="352"/>
    </location>
</feature>
<keyword evidence="9" id="KW-1185">Reference proteome</keyword>
<comment type="caution">
    <text evidence="8">The sequence shown here is derived from an EMBL/GenBank/DDBJ whole genome shotgun (WGS) entry which is preliminary data.</text>
</comment>
<dbReference type="Proteomes" id="UP000708148">
    <property type="component" value="Unassembled WGS sequence"/>
</dbReference>
<dbReference type="EC" id="3.1.1.31" evidence="4"/>
<sequence length="378" mass="39461">MHSLAGRLPPQTATPRPPRPLPKAAARASAPGASRSTADVAAHPAAPADHPSRQPPSPARSSKAQPFIHEIPKSRWPNGVPAVMGAHLMDSGAVAPLSTSKGAFMDVTRHPFLYPDGEFECGVMQYPSPALAAEGLAKMVLEASASAIAERGAFTLVLSGGSLVKSLSALVGGGAEFDKWHVVWVDERVVPHDSPDSNYGAAREAFLSKVPIPPAQIHAIAEGLGAAEAAVNYEGRLLGLDAGVLPRDDAGMPRFDMVLLGIGPDGHVASLFPNAPQTGATEGWVLAVTDSPKPPPERITLTMPAINAAREVLVVALGEGKAEAVQRVLEVQALPGALPAQMVRPAEGRLTWVLDSGSARDLSMTEWGNKKAFPRNEA</sequence>
<dbReference type="SUPFAM" id="SSF100950">
    <property type="entry name" value="NagB/RpiA/CoA transferase-like"/>
    <property type="match status" value="1"/>
</dbReference>
<dbReference type="EMBL" id="CAJHUC010002957">
    <property type="protein sequence ID" value="CAD7704821.1"/>
    <property type="molecule type" value="Genomic_DNA"/>
</dbReference>
<protein>
    <recommendedName>
        <fullName evidence="4">6-phosphogluconolactonase</fullName>
        <ecNumber evidence="4">3.1.1.31</ecNumber>
    </recommendedName>
</protein>
<reference evidence="8" key="1">
    <citation type="submission" date="2020-12" db="EMBL/GenBank/DDBJ databases">
        <authorList>
            <person name="Iha C."/>
        </authorList>
    </citation>
    <scope>NUCLEOTIDE SEQUENCE</scope>
</reference>
<evidence type="ECO:0000313" key="8">
    <source>
        <dbReference type="EMBL" id="CAD7704821.1"/>
    </source>
</evidence>
<keyword evidence="5" id="KW-0378">Hydrolase</keyword>
<evidence type="ECO:0000256" key="1">
    <source>
        <dbReference type="ARBA" id="ARBA00000832"/>
    </source>
</evidence>
<proteinExistence type="inferred from homology"/>
<gene>
    <name evidence="8" type="ORF">OSTQU699_LOCUS10176</name>
</gene>
<evidence type="ECO:0000256" key="5">
    <source>
        <dbReference type="ARBA" id="ARBA00022801"/>
    </source>
</evidence>
<evidence type="ECO:0000256" key="2">
    <source>
        <dbReference type="ARBA" id="ARBA00004961"/>
    </source>
</evidence>
<dbReference type="InterPro" id="IPR005900">
    <property type="entry name" value="6-phosphogluconolactonase_DevB"/>
</dbReference>